<proteinExistence type="predicted"/>
<protein>
    <submittedName>
        <fullName evidence="2">N-formylglutamate amidohydrolase</fullName>
    </submittedName>
</protein>
<dbReference type="InterPro" id="IPR011227">
    <property type="entry name" value="UCP029730"/>
</dbReference>
<evidence type="ECO:0000256" key="1">
    <source>
        <dbReference type="SAM" id="MobiDB-lite"/>
    </source>
</evidence>
<dbReference type="Gene3D" id="3.40.630.40">
    <property type="entry name" value="Zn-dependent exopeptidases"/>
    <property type="match status" value="1"/>
</dbReference>
<name>A0ABZ2XRR0_9RHOB</name>
<reference evidence="2 3" key="1">
    <citation type="submission" date="2023-04" db="EMBL/GenBank/DDBJ databases">
        <title>Complete genome sequence of Alisedimentitalea scapharcae.</title>
        <authorList>
            <person name="Rong J.-C."/>
            <person name="Yi M.-L."/>
            <person name="Zhao Q."/>
        </authorList>
    </citation>
    <scope>NUCLEOTIDE SEQUENCE [LARGE SCALE GENOMIC DNA]</scope>
    <source>
        <strain evidence="2 3">KCTC 42119</strain>
    </source>
</reference>
<keyword evidence="3" id="KW-1185">Reference proteome</keyword>
<dbReference type="PIRSF" id="PIRSF029730">
    <property type="entry name" value="UCP029730"/>
    <property type="match status" value="1"/>
</dbReference>
<dbReference type="InterPro" id="IPR007709">
    <property type="entry name" value="N-FG_amidohydro"/>
</dbReference>
<gene>
    <name evidence="2" type="ORF">QEZ52_15575</name>
</gene>
<organism evidence="2 3">
    <name type="scientific">Aliisedimentitalea scapharcae</name>
    <dbReference type="NCBI Taxonomy" id="1524259"/>
    <lineage>
        <taxon>Bacteria</taxon>
        <taxon>Pseudomonadati</taxon>
        <taxon>Pseudomonadota</taxon>
        <taxon>Alphaproteobacteria</taxon>
        <taxon>Rhodobacterales</taxon>
        <taxon>Roseobacteraceae</taxon>
        <taxon>Aliisedimentitalea</taxon>
    </lineage>
</organism>
<evidence type="ECO:0000313" key="2">
    <source>
        <dbReference type="EMBL" id="WZK88014.1"/>
    </source>
</evidence>
<evidence type="ECO:0000313" key="3">
    <source>
        <dbReference type="Proteomes" id="UP001623232"/>
    </source>
</evidence>
<feature type="region of interest" description="Disordered" evidence="1">
    <location>
        <begin position="1"/>
        <end position="20"/>
    </location>
</feature>
<dbReference type="RefSeq" id="WP_406645363.1">
    <property type="nucleotide sequence ID" value="NZ_CP123584.1"/>
</dbReference>
<dbReference type="EMBL" id="CP123584">
    <property type="protein sequence ID" value="WZK88014.1"/>
    <property type="molecule type" value="Genomic_DNA"/>
</dbReference>
<dbReference type="Pfam" id="PF05013">
    <property type="entry name" value="FGase"/>
    <property type="match status" value="1"/>
</dbReference>
<accession>A0ABZ2XRR0</accession>
<dbReference type="SUPFAM" id="SSF53187">
    <property type="entry name" value="Zn-dependent exopeptidases"/>
    <property type="match status" value="1"/>
</dbReference>
<sequence length="265" mass="28662">MQHQASDPSSPPGSQVVELVNPHGRGPALILCEHACKDIPDRYDRLGLRDSDRDSHAAWDPGARAIALTLSQALESPMVASRVSRLVYDCNRPPDAPDAMPARSELIDVPGNADLTAAQRAERTAQIYDPFCTTVSEVIARRQADALPTVLITIHSFTPVYFGKPRAVEIGILHDDDRRMADLMLAEAPRLPHRQVVRNAPYGPQDGVTHSLKLHGLGNGLANVMIEVRNDLVTTTEEENAMARDLLALINPALDALLAGGGDNA</sequence>
<dbReference type="Proteomes" id="UP001623232">
    <property type="component" value="Chromosome"/>
</dbReference>